<dbReference type="InterPro" id="IPR029787">
    <property type="entry name" value="Nucleotide_cyclase"/>
</dbReference>
<dbReference type="InterPro" id="IPR052155">
    <property type="entry name" value="Biofilm_reg_signaling"/>
</dbReference>
<dbReference type="Pfam" id="PF00563">
    <property type="entry name" value="EAL"/>
    <property type="match status" value="1"/>
</dbReference>
<dbReference type="PROSITE" id="PS50112">
    <property type="entry name" value="PAS"/>
    <property type="match status" value="1"/>
</dbReference>
<dbReference type="InterPro" id="IPR001610">
    <property type="entry name" value="PAC"/>
</dbReference>
<dbReference type="SUPFAM" id="SSF55785">
    <property type="entry name" value="PYP-like sensor domain (PAS domain)"/>
    <property type="match status" value="1"/>
</dbReference>
<dbReference type="CDD" id="cd01949">
    <property type="entry name" value="GGDEF"/>
    <property type="match status" value="1"/>
</dbReference>
<dbReference type="PROSITE" id="PS50883">
    <property type="entry name" value="EAL"/>
    <property type="match status" value="1"/>
</dbReference>
<evidence type="ECO:0000259" key="1">
    <source>
        <dbReference type="PROSITE" id="PS50112"/>
    </source>
</evidence>
<accession>A0A1H5FTZ0</accession>
<reference evidence="5 6" key="1">
    <citation type="submission" date="2016-10" db="EMBL/GenBank/DDBJ databases">
        <authorList>
            <person name="de Groot N.N."/>
        </authorList>
    </citation>
    <scope>NUCLEOTIDE SEQUENCE [LARGE SCALE GENOMIC DNA]</scope>
    <source>
        <strain evidence="5 6">DSM 40306</strain>
    </source>
</reference>
<dbReference type="CDD" id="cd00130">
    <property type="entry name" value="PAS"/>
    <property type="match status" value="1"/>
</dbReference>
<name>A0A1H5FTZ0_9ACTN</name>
<dbReference type="SMART" id="SM00052">
    <property type="entry name" value="EAL"/>
    <property type="match status" value="1"/>
</dbReference>
<dbReference type="Pfam" id="PF08448">
    <property type="entry name" value="PAS_4"/>
    <property type="match status" value="1"/>
</dbReference>
<feature type="domain" description="EAL" evidence="3">
    <location>
        <begin position="450"/>
        <end position="711"/>
    </location>
</feature>
<dbReference type="InterPro" id="IPR035965">
    <property type="entry name" value="PAS-like_dom_sf"/>
</dbReference>
<dbReference type="InterPro" id="IPR035919">
    <property type="entry name" value="EAL_sf"/>
</dbReference>
<feature type="domain" description="PAC" evidence="2">
    <location>
        <begin position="225"/>
        <end position="277"/>
    </location>
</feature>
<dbReference type="InterPro" id="IPR013656">
    <property type="entry name" value="PAS_4"/>
</dbReference>
<dbReference type="PROSITE" id="PS50887">
    <property type="entry name" value="GGDEF"/>
    <property type="match status" value="1"/>
</dbReference>
<dbReference type="NCBIfam" id="TIGR00229">
    <property type="entry name" value="sensory_box"/>
    <property type="match status" value="1"/>
</dbReference>
<proteinExistence type="predicted"/>
<feature type="domain" description="PAS" evidence="1">
    <location>
        <begin position="151"/>
        <end position="221"/>
    </location>
</feature>
<dbReference type="STRING" id="67331.SAMN04490357_6800"/>
<dbReference type="GeneID" id="95515820"/>
<dbReference type="Gene3D" id="3.20.20.450">
    <property type="entry name" value="EAL domain"/>
    <property type="match status" value="1"/>
</dbReference>
<dbReference type="InterPro" id="IPR001633">
    <property type="entry name" value="EAL_dom"/>
</dbReference>
<evidence type="ECO:0000259" key="4">
    <source>
        <dbReference type="PROSITE" id="PS50887"/>
    </source>
</evidence>
<dbReference type="SUPFAM" id="SSF55073">
    <property type="entry name" value="Nucleotide cyclase"/>
    <property type="match status" value="1"/>
</dbReference>
<evidence type="ECO:0000313" key="5">
    <source>
        <dbReference type="EMBL" id="SEE06701.1"/>
    </source>
</evidence>
<dbReference type="Proteomes" id="UP000182375">
    <property type="component" value="Unassembled WGS sequence"/>
</dbReference>
<dbReference type="EMBL" id="FNTD01000004">
    <property type="protein sequence ID" value="SEE06701.1"/>
    <property type="molecule type" value="Genomic_DNA"/>
</dbReference>
<dbReference type="InterPro" id="IPR000700">
    <property type="entry name" value="PAS-assoc_C"/>
</dbReference>
<dbReference type="SMART" id="SM00091">
    <property type="entry name" value="PAS"/>
    <property type="match status" value="1"/>
</dbReference>
<feature type="domain" description="GGDEF" evidence="4">
    <location>
        <begin position="307"/>
        <end position="441"/>
    </location>
</feature>
<dbReference type="NCBIfam" id="TIGR00254">
    <property type="entry name" value="GGDEF"/>
    <property type="match status" value="1"/>
</dbReference>
<dbReference type="PANTHER" id="PTHR44757">
    <property type="entry name" value="DIGUANYLATE CYCLASE DGCP"/>
    <property type="match status" value="1"/>
</dbReference>
<dbReference type="RefSeq" id="WP_070022600.1">
    <property type="nucleotide sequence ID" value="NZ_FNTD01000004.1"/>
</dbReference>
<dbReference type="Pfam" id="PF00990">
    <property type="entry name" value="GGDEF"/>
    <property type="match status" value="1"/>
</dbReference>
<protein>
    <submittedName>
        <fullName evidence="5">PAS domain S-box-containing protein/diguanylate cyclase (GGDEF) domain-containing protein</fullName>
    </submittedName>
</protein>
<dbReference type="Gene3D" id="3.30.70.270">
    <property type="match status" value="1"/>
</dbReference>
<dbReference type="CDD" id="cd01948">
    <property type="entry name" value="EAL"/>
    <property type="match status" value="1"/>
</dbReference>
<sequence length="713" mass="78067">MSAEPDGPEDRLRRLTTIWSRALYPVTSTSLTRAEFEGQLLPLARRLSELLRARSFDAEAARAVGAALVEAHCTDPEALSRTLDCVDAYLVLYCGGDGPQDELRMRSSRLQHAMAAGYAHALRRRTLAEQESIAQAALRAQGVVAQALHASEARFRAVFEGAAIGIGIADLDGHILQVNEALLRMFGLTQQSLCGRRVQDWTHPDDAPQTWRLYDELVRGEREHYHLEKAFNRPDGTVLWTNLTVSLLRDADGRPQYQLALMEDTTERRLLNLRLRYEATHDALTGLPNRTLFFERLEKALAAGQDQRFGLCYLDLDGFKTINDSLGHAAGDRLLVEVADRLQSCATAPGEMVARLGGDEFVALTTGPGTERTVDELAERIMNALVTPISIDGRDLLVRGSLGIVEGPAGERTAAEVLRSADITMYRAKSAGGNRSELADPEADARAITRHGLTTALPTALERGEFFIEYQPLVHLGDGSVRGAEALVRWLHPQHGVLGPDRFIPLAEHTGLIVPLGRWVLEESIRQARAWQERHGCQDAGPLRINVNLSPCQLSHPGLVQDTVDILERAGVTPDALCLEVTESALIGADDDLLKPLRRLAEMGVDIALDDFGTGYSNLANLRRLPVSVLKLDRSFTQGMQQFPADPVDLKIVEGIVTLAHSLDLAVTVEGVETGAQAEQLRVLGCDTAQGWYYARPGPPERLHDLALADATG</sequence>
<dbReference type="PROSITE" id="PS50113">
    <property type="entry name" value="PAC"/>
    <property type="match status" value="1"/>
</dbReference>
<evidence type="ECO:0000259" key="3">
    <source>
        <dbReference type="PROSITE" id="PS50883"/>
    </source>
</evidence>
<gene>
    <name evidence="5" type="ORF">SAMN04490357_6800</name>
</gene>
<dbReference type="SMART" id="SM00086">
    <property type="entry name" value="PAC"/>
    <property type="match status" value="1"/>
</dbReference>
<dbReference type="AlphaFoldDB" id="A0A1H5FTZ0"/>
<dbReference type="Gene3D" id="3.30.450.20">
    <property type="entry name" value="PAS domain"/>
    <property type="match status" value="1"/>
</dbReference>
<dbReference type="InterPro" id="IPR000160">
    <property type="entry name" value="GGDEF_dom"/>
</dbReference>
<dbReference type="SMART" id="SM00267">
    <property type="entry name" value="GGDEF"/>
    <property type="match status" value="1"/>
</dbReference>
<dbReference type="InterPro" id="IPR043128">
    <property type="entry name" value="Rev_trsase/Diguanyl_cyclase"/>
</dbReference>
<dbReference type="InterPro" id="IPR000014">
    <property type="entry name" value="PAS"/>
</dbReference>
<evidence type="ECO:0000259" key="2">
    <source>
        <dbReference type="PROSITE" id="PS50113"/>
    </source>
</evidence>
<organism evidence="5 6">
    <name type="scientific">Streptomyces misionensis</name>
    <dbReference type="NCBI Taxonomy" id="67331"/>
    <lineage>
        <taxon>Bacteria</taxon>
        <taxon>Bacillati</taxon>
        <taxon>Actinomycetota</taxon>
        <taxon>Actinomycetes</taxon>
        <taxon>Kitasatosporales</taxon>
        <taxon>Streptomycetaceae</taxon>
        <taxon>Streptomyces</taxon>
    </lineage>
</organism>
<evidence type="ECO:0000313" key="6">
    <source>
        <dbReference type="Proteomes" id="UP000182375"/>
    </source>
</evidence>
<dbReference type="SUPFAM" id="SSF141868">
    <property type="entry name" value="EAL domain-like"/>
    <property type="match status" value="1"/>
</dbReference>
<dbReference type="PANTHER" id="PTHR44757:SF2">
    <property type="entry name" value="BIOFILM ARCHITECTURE MAINTENANCE PROTEIN MBAA"/>
    <property type="match status" value="1"/>
</dbReference>